<accession>A0A3B1B1T8</accession>
<evidence type="ECO:0000313" key="3">
    <source>
        <dbReference type="EMBL" id="VAX05954.1"/>
    </source>
</evidence>
<feature type="domain" description="RecJ OB" evidence="2">
    <location>
        <begin position="15"/>
        <end position="117"/>
    </location>
</feature>
<dbReference type="GO" id="GO:0004527">
    <property type="term" value="F:exonuclease activity"/>
    <property type="evidence" value="ECO:0007669"/>
    <property type="project" value="UniProtKB-KW"/>
</dbReference>
<dbReference type="PANTHER" id="PTHR30255">
    <property type="entry name" value="SINGLE-STRANDED-DNA-SPECIFIC EXONUCLEASE RECJ"/>
    <property type="match status" value="1"/>
</dbReference>
<keyword evidence="3" id="KW-0540">Nuclease</keyword>
<dbReference type="Pfam" id="PF17768">
    <property type="entry name" value="RecJ_OB"/>
    <property type="match status" value="1"/>
</dbReference>
<dbReference type="InterPro" id="IPR051673">
    <property type="entry name" value="SSDNA_exonuclease_RecJ"/>
</dbReference>
<dbReference type="PANTHER" id="PTHR30255:SF2">
    <property type="entry name" value="SINGLE-STRANDED-DNA-SPECIFIC EXONUCLEASE RECJ"/>
    <property type="match status" value="1"/>
</dbReference>
<sequence length="122" mass="13697">RHLSAEDLRREILSDGELSDNALNLELAEALRAGGPWGQGFPEPLFDGVFELVNRRIVGEKHLKLVVRPAGSQQVIDAIAFNTVDDDWPVDVKQVELAYRLDVNEFNGKRSAQLMVEYIEPV</sequence>
<dbReference type="InterPro" id="IPR041122">
    <property type="entry name" value="RecJ_OB"/>
</dbReference>
<dbReference type="Gene3D" id="2.40.50.460">
    <property type="match status" value="1"/>
</dbReference>
<keyword evidence="1" id="KW-0378">Hydrolase</keyword>
<organism evidence="3">
    <name type="scientific">hydrothermal vent metagenome</name>
    <dbReference type="NCBI Taxonomy" id="652676"/>
    <lineage>
        <taxon>unclassified sequences</taxon>
        <taxon>metagenomes</taxon>
        <taxon>ecological metagenomes</taxon>
    </lineage>
</organism>
<gene>
    <name evidence="3" type="ORF">MNBD_GAMMA19-1878</name>
</gene>
<keyword evidence="3" id="KW-0269">Exonuclease</keyword>
<dbReference type="EMBL" id="UOFV01000557">
    <property type="protein sequence ID" value="VAX05954.1"/>
    <property type="molecule type" value="Genomic_DNA"/>
</dbReference>
<feature type="non-terminal residue" evidence="3">
    <location>
        <position position="1"/>
    </location>
</feature>
<protein>
    <submittedName>
        <fullName evidence="3">Single-stranded-DNA-specific exonuclease RecJ</fullName>
    </submittedName>
</protein>
<dbReference type="AlphaFoldDB" id="A0A3B1B1T8"/>
<proteinExistence type="predicted"/>
<name>A0A3B1B1T8_9ZZZZ</name>
<evidence type="ECO:0000256" key="1">
    <source>
        <dbReference type="ARBA" id="ARBA00022801"/>
    </source>
</evidence>
<evidence type="ECO:0000259" key="2">
    <source>
        <dbReference type="Pfam" id="PF17768"/>
    </source>
</evidence>
<reference evidence="3" key="1">
    <citation type="submission" date="2018-06" db="EMBL/GenBank/DDBJ databases">
        <authorList>
            <person name="Zhirakovskaya E."/>
        </authorList>
    </citation>
    <scope>NUCLEOTIDE SEQUENCE</scope>
</reference>